<dbReference type="PANTHER" id="PTHR43177:SF3">
    <property type="entry name" value="PROTEIN NRFC HOMOLOG"/>
    <property type="match status" value="1"/>
</dbReference>
<dbReference type="InterPro" id="IPR013783">
    <property type="entry name" value="Ig-like_fold"/>
</dbReference>
<dbReference type="InterPro" id="IPR050954">
    <property type="entry name" value="ET_IronSulfur_Cluster-Binding"/>
</dbReference>
<keyword evidence="2" id="KW-0479">Metal-binding</keyword>
<dbReference type="Gene3D" id="2.60.40.10">
    <property type="entry name" value="Immunoglobulins"/>
    <property type="match status" value="1"/>
</dbReference>
<evidence type="ECO:0000256" key="4">
    <source>
        <dbReference type="ARBA" id="ARBA00023014"/>
    </source>
</evidence>
<evidence type="ECO:0000313" key="6">
    <source>
        <dbReference type="EMBL" id="KZE32931.1"/>
    </source>
</evidence>
<reference evidence="7" key="1">
    <citation type="submission" date="2016-01" db="EMBL/GenBank/DDBJ databases">
        <title>Draft genome of Chromobacterium sp. F49.</title>
        <authorList>
            <person name="Hong K.W."/>
        </authorList>
    </citation>
    <scope>NUCLEOTIDE SEQUENCE [LARGE SCALE GENOMIC DNA]</scope>
    <source>
        <strain evidence="7">CN10</strain>
    </source>
</reference>
<accession>A0A163CQ38</accession>
<keyword evidence="4" id="KW-0411">Iron-sulfur</keyword>
<dbReference type="GO" id="GO:0051539">
    <property type="term" value="F:4 iron, 4 sulfur cluster binding"/>
    <property type="evidence" value="ECO:0007669"/>
    <property type="project" value="UniProtKB-KW"/>
</dbReference>
<evidence type="ECO:0000256" key="3">
    <source>
        <dbReference type="ARBA" id="ARBA00023004"/>
    </source>
</evidence>
<comment type="caution">
    <text evidence="6">The sequence shown here is derived from an EMBL/GenBank/DDBJ whole genome shotgun (WGS) entry which is preliminary data.</text>
</comment>
<keyword evidence="1" id="KW-0004">4Fe-4S</keyword>
<evidence type="ECO:0000259" key="5">
    <source>
        <dbReference type="Pfam" id="PF13247"/>
    </source>
</evidence>
<gene>
    <name evidence="6" type="ORF">AVW16_11180</name>
</gene>
<dbReference type="Gene3D" id="3.30.70.20">
    <property type="match status" value="2"/>
</dbReference>
<feature type="domain" description="4Fe-4S ferredoxin-type" evidence="5">
    <location>
        <begin position="61"/>
        <end position="153"/>
    </location>
</feature>
<dbReference type="GO" id="GO:0046872">
    <property type="term" value="F:metal ion binding"/>
    <property type="evidence" value="ECO:0007669"/>
    <property type="project" value="UniProtKB-KW"/>
</dbReference>
<evidence type="ECO:0000256" key="2">
    <source>
        <dbReference type="ARBA" id="ARBA00022723"/>
    </source>
</evidence>
<keyword evidence="3" id="KW-0408">Iron</keyword>
<protein>
    <submittedName>
        <fullName evidence="6">Oxidoreductase</fullName>
    </submittedName>
</protein>
<dbReference type="Pfam" id="PF13247">
    <property type="entry name" value="Fer4_11"/>
    <property type="match status" value="1"/>
</dbReference>
<dbReference type="AlphaFoldDB" id="A0A163CQ38"/>
<proteinExistence type="predicted"/>
<keyword evidence="7" id="KW-1185">Reference proteome</keyword>
<dbReference type="PANTHER" id="PTHR43177">
    <property type="entry name" value="PROTEIN NRFC"/>
    <property type="match status" value="1"/>
</dbReference>
<dbReference type="OrthoDB" id="9779457at2"/>
<evidence type="ECO:0000313" key="7">
    <source>
        <dbReference type="Proteomes" id="UP000076625"/>
    </source>
</evidence>
<organism evidence="6 7">
    <name type="scientific">Crenobacter luteus</name>
    <dbReference type="NCBI Taxonomy" id="1452487"/>
    <lineage>
        <taxon>Bacteria</taxon>
        <taxon>Pseudomonadati</taxon>
        <taxon>Pseudomonadota</taxon>
        <taxon>Betaproteobacteria</taxon>
        <taxon>Neisseriales</taxon>
        <taxon>Neisseriaceae</taxon>
        <taxon>Crenobacter</taxon>
    </lineage>
</organism>
<sequence>MTKWNLIINVGRCENCYNCVIADRDEHVGNDYPGYAAPASLASEAPIRILRRVQGEAPMVETTYLPVMCNHCDDAPCMKVGGDAISKRDDGIVIIDPVKAKGRKDIVRSCPYKAIVWNEEQQVPQTWIFDAHLLDAGWKGPRCQQSCPTEVFEAVKLDDKAMQEKAGKEGLRTLLPKLNAKPRVYYRNLDRWEKCFIGGSVSASVSGVIDCVAGADVLLFQGEKRIAATHSDDFGDFRFGDLDRASGAYRVEIRHALGRARIDCELTESLYLGEIRIA</sequence>
<dbReference type="SUPFAM" id="SSF54862">
    <property type="entry name" value="4Fe-4S ferredoxins"/>
    <property type="match status" value="1"/>
</dbReference>
<dbReference type="InterPro" id="IPR017896">
    <property type="entry name" value="4Fe4S_Fe-S-bd"/>
</dbReference>
<dbReference type="STRING" id="1452487.AVW16_11180"/>
<name>A0A163CQ38_9NEIS</name>
<dbReference type="Proteomes" id="UP000076625">
    <property type="component" value="Unassembled WGS sequence"/>
</dbReference>
<evidence type="ECO:0000256" key="1">
    <source>
        <dbReference type="ARBA" id="ARBA00022485"/>
    </source>
</evidence>
<dbReference type="RefSeq" id="WP_066612016.1">
    <property type="nucleotide sequence ID" value="NZ_LQQU01000017.1"/>
</dbReference>
<dbReference type="EMBL" id="LQQU01000017">
    <property type="protein sequence ID" value="KZE32931.1"/>
    <property type="molecule type" value="Genomic_DNA"/>
</dbReference>